<dbReference type="EMBL" id="MU155342">
    <property type="protein sequence ID" value="KAF9475208.1"/>
    <property type="molecule type" value="Genomic_DNA"/>
</dbReference>
<comment type="caution">
    <text evidence="8">The sequence shown here is derived from an EMBL/GenBank/DDBJ whole genome shotgun (WGS) entry which is preliminary data.</text>
</comment>
<dbReference type="InterPro" id="IPR055170">
    <property type="entry name" value="GFO_IDH_MocA-like_dom"/>
</dbReference>
<evidence type="ECO:0000256" key="4">
    <source>
        <dbReference type="ARBA" id="ARBA00042988"/>
    </source>
</evidence>
<keyword evidence="2" id="KW-0560">Oxidoreductase</keyword>
<evidence type="ECO:0000256" key="2">
    <source>
        <dbReference type="ARBA" id="ARBA00023002"/>
    </source>
</evidence>
<sequence length="390" mass="43285">MASAIGLVKRFYNILHPPTISKLSATDTIKPLKFGILGAANIAPIALIIPARSHPEVIIHAIAARNLAKAQKFAKRYSIPHAYEGYQALLDDPEVDVVYNPLPNALHHEWTMKALMAGKHVLNEKPSADTAEETRAMFELAEKKGLVLLDAYHYRFHPALKRAKAILESGELGAIKNMTVNMIIPGGIIPANDIRFDYELGGGALMDLGCYAVSCVRYMTSSEPSEVVATSHVAFEPKNPPTNYVRNVDRRMEATLGLPKDVTATIVLDLGEPAKYGFIPSFPNFGFTVDCELGSLTMVNHVVPTLYHSLTVKIKGGHTRVEKVYKGNKKGEEWWLTYRHQLEALVDKIRNREPETWLTKEDSVQTMDWIEKIYAKAGLGSRPKSTCVIP</sequence>
<name>A0A9P6CX36_9AGAR</name>
<dbReference type="Gene3D" id="3.30.360.10">
    <property type="entry name" value="Dihydrodipicolinate Reductase, domain 2"/>
    <property type="match status" value="1"/>
</dbReference>
<dbReference type="GO" id="GO:0047837">
    <property type="term" value="F:D-xylose 1-dehydrogenase (NADP+) activity"/>
    <property type="evidence" value="ECO:0007669"/>
    <property type="project" value="UniProtKB-EC"/>
</dbReference>
<dbReference type="Pfam" id="PF01408">
    <property type="entry name" value="GFO_IDH_MocA"/>
    <property type="match status" value="1"/>
</dbReference>
<gene>
    <name evidence="8" type="ORF">BDN70DRAFT_883966</name>
</gene>
<evidence type="ECO:0000313" key="8">
    <source>
        <dbReference type="EMBL" id="KAF9475208.1"/>
    </source>
</evidence>
<proteinExistence type="inferred from homology"/>
<keyword evidence="9" id="KW-1185">Reference proteome</keyword>
<evidence type="ECO:0000259" key="7">
    <source>
        <dbReference type="Pfam" id="PF22725"/>
    </source>
</evidence>
<dbReference type="Gene3D" id="3.40.50.720">
    <property type="entry name" value="NAD(P)-binding Rossmann-like Domain"/>
    <property type="match status" value="1"/>
</dbReference>
<dbReference type="InterPro" id="IPR050984">
    <property type="entry name" value="Gfo/Idh/MocA_domain"/>
</dbReference>
<dbReference type="PANTHER" id="PTHR22604:SF105">
    <property type="entry name" value="TRANS-1,2-DIHYDROBENZENE-1,2-DIOL DEHYDROGENASE"/>
    <property type="match status" value="1"/>
</dbReference>
<evidence type="ECO:0000313" key="9">
    <source>
        <dbReference type="Proteomes" id="UP000807469"/>
    </source>
</evidence>
<organism evidence="8 9">
    <name type="scientific">Pholiota conissans</name>
    <dbReference type="NCBI Taxonomy" id="109636"/>
    <lineage>
        <taxon>Eukaryota</taxon>
        <taxon>Fungi</taxon>
        <taxon>Dikarya</taxon>
        <taxon>Basidiomycota</taxon>
        <taxon>Agaricomycotina</taxon>
        <taxon>Agaricomycetes</taxon>
        <taxon>Agaricomycetidae</taxon>
        <taxon>Agaricales</taxon>
        <taxon>Agaricineae</taxon>
        <taxon>Strophariaceae</taxon>
        <taxon>Pholiota</taxon>
    </lineage>
</organism>
<dbReference type="GO" id="GO:0000166">
    <property type="term" value="F:nucleotide binding"/>
    <property type="evidence" value="ECO:0007669"/>
    <property type="project" value="InterPro"/>
</dbReference>
<dbReference type="InterPro" id="IPR036291">
    <property type="entry name" value="NAD(P)-bd_dom_sf"/>
</dbReference>
<feature type="domain" description="Gfo/Idh/MocA-like oxidoreductase N-terminal" evidence="6">
    <location>
        <begin position="33"/>
        <end position="148"/>
    </location>
</feature>
<evidence type="ECO:0000256" key="5">
    <source>
        <dbReference type="ARBA" id="ARBA00049233"/>
    </source>
</evidence>
<dbReference type="EC" id="1.1.1.179" evidence="3"/>
<reference evidence="8" key="1">
    <citation type="submission" date="2020-11" db="EMBL/GenBank/DDBJ databases">
        <authorList>
            <consortium name="DOE Joint Genome Institute"/>
            <person name="Ahrendt S."/>
            <person name="Riley R."/>
            <person name="Andreopoulos W."/>
            <person name="Labutti K."/>
            <person name="Pangilinan J."/>
            <person name="Ruiz-Duenas F.J."/>
            <person name="Barrasa J.M."/>
            <person name="Sanchez-Garcia M."/>
            <person name="Camarero S."/>
            <person name="Miyauchi S."/>
            <person name="Serrano A."/>
            <person name="Linde D."/>
            <person name="Babiker R."/>
            <person name="Drula E."/>
            <person name="Ayuso-Fernandez I."/>
            <person name="Pacheco R."/>
            <person name="Padilla G."/>
            <person name="Ferreira P."/>
            <person name="Barriuso J."/>
            <person name="Kellner H."/>
            <person name="Castanera R."/>
            <person name="Alfaro M."/>
            <person name="Ramirez L."/>
            <person name="Pisabarro A.G."/>
            <person name="Kuo A."/>
            <person name="Tritt A."/>
            <person name="Lipzen A."/>
            <person name="He G."/>
            <person name="Yan M."/>
            <person name="Ng V."/>
            <person name="Cullen D."/>
            <person name="Martin F."/>
            <person name="Rosso M.-N."/>
            <person name="Henrissat B."/>
            <person name="Hibbett D."/>
            <person name="Martinez A.T."/>
            <person name="Grigoriev I.V."/>
        </authorList>
    </citation>
    <scope>NUCLEOTIDE SEQUENCE</scope>
    <source>
        <strain evidence="8">CIRM-BRFM 674</strain>
    </source>
</reference>
<dbReference type="Proteomes" id="UP000807469">
    <property type="component" value="Unassembled WGS sequence"/>
</dbReference>
<dbReference type="InterPro" id="IPR000683">
    <property type="entry name" value="Gfo/Idh/MocA-like_OxRdtase_N"/>
</dbReference>
<evidence type="ECO:0000256" key="3">
    <source>
        <dbReference type="ARBA" id="ARBA00038984"/>
    </source>
</evidence>
<accession>A0A9P6CX36</accession>
<dbReference type="AlphaFoldDB" id="A0A9P6CX36"/>
<dbReference type="Pfam" id="PF22725">
    <property type="entry name" value="GFO_IDH_MocA_C3"/>
    <property type="match status" value="1"/>
</dbReference>
<evidence type="ECO:0000259" key="6">
    <source>
        <dbReference type="Pfam" id="PF01408"/>
    </source>
</evidence>
<dbReference type="OrthoDB" id="64915at2759"/>
<evidence type="ECO:0000256" key="1">
    <source>
        <dbReference type="ARBA" id="ARBA00010928"/>
    </source>
</evidence>
<feature type="domain" description="GFO/IDH/MocA-like oxidoreductase" evidence="7">
    <location>
        <begin position="161"/>
        <end position="296"/>
    </location>
</feature>
<dbReference type="SUPFAM" id="SSF51735">
    <property type="entry name" value="NAD(P)-binding Rossmann-fold domains"/>
    <property type="match status" value="1"/>
</dbReference>
<comment type="catalytic activity">
    <reaction evidence="5">
        <text>D-xylose + NADP(+) = D-xylono-1,5-lactone + NADPH + H(+)</text>
        <dbReference type="Rhea" id="RHEA:22000"/>
        <dbReference type="ChEBI" id="CHEBI:15378"/>
        <dbReference type="ChEBI" id="CHEBI:15867"/>
        <dbReference type="ChEBI" id="CHEBI:53455"/>
        <dbReference type="ChEBI" id="CHEBI:57783"/>
        <dbReference type="ChEBI" id="CHEBI:58349"/>
        <dbReference type="EC" id="1.1.1.179"/>
    </reaction>
</comment>
<dbReference type="SUPFAM" id="SSF55347">
    <property type="entry name" value="Glyceraldehyde-3-phosphate dehydrogenase-like, C-terminal domain"/>
    <property type="match status" value="1"/>
</dbReference>
<comment type="similarity">
    <text evidence="1">Belongs to the Gfo/Idh/MocA family.</text>
</comment>
<dbReference type="PANTHER" id="PTHR22604">
    <property type="entry name" value="OXIDOREDUCTASES"/>
    <property type="match status" value="1"/>
</dbReference>
<protein>
    <recommendedName>
        <fullName evidence="3">D-xylose 1-dehydrogenase (NADP(+), D-xylono-1,5-lactone-forming)</fullName>
        <ecNumber evidence="3">1.1.1.179</ecNumber>
    </recommendedName>
    <alternativeName>
        <fullName evidence="4">D-xylose-NADP dehydrogenase</fullName>
    </alternativeName>
</protein>